<accession>A0A0G4GRN8</accession>
<feature type="transmembrane region" description="Helical" evidence="1">
    <location>
        <begin position="47"/>
        <end position="65"/>
    </location>
</feature>
<evidence type="ECO:0000256" key="1">
    <source>
        <dbReference type="SAM" id="Phobius"/>
    </source>
</evidence>
<keyword evidence="3" id="KW-1185">Reference proteome</keyword>
<evidence type="ECO:0000313" key="3">
    <source>
        <dbReference type="Proteomes" id="UP000041254"/>
    </source>
</evidence>
<feature type="transmembrane region" description="Helical" evidence="1">
    <location>
        <begin position="85"/>
        <end position="106"/>
    </location>
</feature>
<dbReference type="VEuPathDB" id="CryptoDB:Vbra_6349"/>
<keyword evidence="1" id="KW-0472">Membrane</keyword>
<feature type="transmembrane region" description="Helical" evidence="1">
    <location>
        <begin position="22"/>
        <end position="40"/>
    </location>
</feature>
<keyword evidence="1" id="KW-1133">Transmembrane helix</keyword>
<organism evidence="2 3">
    <name type="scientific">Vitrella brassicaformis (strain CCMP3155)</name>
    <dbReference type="NCBI Taxonomy" id="1169540"/>
    <lineage>
        <taxon>Eukaryota</taxon>
        <taxon>Sar</taxon>
        <taxon>Alveolata</taxon>
        <taxon>Colpodellida</taxon>
        <taxon>Vitrellaceae</taxon>
        <taxon>Vitrella</taxon>
    </lineage>
</organism>
<keyword evidence="1" id="KW-0812">Transmembrane</keyword>
<sequence length="149" mass="15897">MMLLLAASAASARVLGVGTGLFVILFVVFLSLLCCLAFSFSEKLPHVFLAGLLLNGLLILILTLLPKGKKYEQGPFNDHAVMLDAMLAVCVILAVGAVLLCVKGAAMRPVMCVSMEESGSRVDALEQRHFFVGEVGDAEIRHRSGVILP</sequence>
<reference evidence="2 3" key="1">
    <citation type="submission" date="2014-11" db="EMBL/GenBank/DDBJ databases">
        <authorList>
            <person name="Zhu J."/>
            <person name="Qi W."/>
            <person name="Song R."/>
        </authorList>
    </citation>
    <scope>NUCLEOTIDE SEQUENCE [LARGE SCALE GENOMIC DNA]</scope>
</reference>
<proteinExistence type="predicted"/>
<dbReference type="EMBL" id="CDMY01000780">
    <property type="protein sequence ID" value="CEM33232.1"/>
    <property type="molecule type" value="Genomic_DNA"/>
</dbReference>
<protein>
    <submittedName>
        <fullName evidence="2">Uncharacterized protein</fullName>
    </submittedName>
</protein>
<dbReference type="AlphaFoldDB" id="A0A0G4GRN8"/>
<gene>
    <name evidence="2" type="ORF">Vbra_6349</name>
</gene>
<dbReference type="Proteomes" id="UP000041254">
    <property type="component" value="Unassembled WGS sequence"/>
</dbReference>
<evidence type="ECO:0000313" key="2">
    <source>
        <dbReference type="EMBL" id="CEM33232.1"/>
    </source>
</evidence>
<name>A0A0G4GRN8_VITBC</name>
<dbReference type="InParanoid" id="A0A0G4GRN8"/>